<reference evidence="3 4" key="1">
    <citation type="journal article" date="2015" name="Genome Biol. Evol.">
        <title>Comparative Genomics of a Bacterivorous Green Alga Reveals Evolutionary Causalities and Consequences of Phago-Mixotrophic Mode of Nutrition.</title>
        <authorList>
            <person name="Burns J.A."/>
            <person name="Paasch A."/>
            <person name="Narechania A."/>
            <person name="Kim E."/>
        </authorList>
    </citation>
    <scope>NUCLEOTIDE SEQUENCE [LARGE SCALE GENOMIC DNA]</scope>
    <source>
        <strain evidence="3 4">PLY_AMNH</strain>
    </source>
</reference>
<feature type="domain" description="JmjC" evidence="2">
    <location>
        <begin position="212"/>
        <end position="434"/>
    </location>
</feature>
<dbReference type="Gene3D" id="2.60.120.650">
    <property type="entry name" value="Cupin"/>
    <property type="match status" value="1"/>
</dbReference>
<dbReference type="SUPFAM" id="SSF51197">
    <property type="entry name" value="Clavaminate synthase-like"/>
    <property type="match status" value="1"/>
</dbReference>
<dbReference type="PROSITE" id="PS51184">
    <property type="entry name" value="JMJC"/>
    <property type="match status" value="1"/>
</dbReference>
<sequence length="479" mass="52603">CLALLAYNLQEVVWQDESLWRAVCLHRIALGLGGGATAEPWAFEPLVPFTVSWQATACRLVASACGIHSSPSPSPRKTVHDHATLAPPRCLHLSDAKHHAGFAALADDMEELTAILAGGKSGLKEIDVVHPEERVSAAVFMRRYHQGRQPVVVRNAAGAHFTSDTAAWRLPALAAKFPDRQFPCVVQGATSPPTTVRMTMATYARYVEEQSDAEPLYLFEWQVPPDLLRNSGTPDFFEEDYLEAVLTPDKATEGESSSGTGVAEASMHPLDAAGFEHQWLVAGPAGSGSRFHKDPFSTSAWNVLLEGRKLWCFYPPDDDTSAPDNGDAGVPPGVPLRHVPGQGILYEPPASVVWFLTYLLPRIRHGFTEPCTAPPAPPSTAPLRWVEQREGDIVFVPFGWWHCVVNLETSVAFTKNIVNRTNYRRAIDDLSPHHAEVAAAIKTHVWRLHNDSDDDSVHELLEQHCAAAPCSEQVMDRVF</sequence>
<proteinExistence type="inferred from homology"/>
<name>A0AAE0GEA3_9CHLO</name>
<accession>A0AAE0GEA3</accession>
<dbReference type="InterPro" id="IPR003347">
    <property type="entry name" value="JmjC_dom"/>
</dbReference>
<evidence type="ECO:0000259" key="2">
    <source>
        <dbReference type="PROSITE" id="PS51184"/>
    </source>
</evidence>
<organism evidence="3 4">
    <name type="scientific">Cymbomonas tetramitiformis</name>
    <dbReference type="NCBI Taxonomy" id="36881"/>
    <lineage>
        <taxon>Eukaryota</taxon>
        <taxon>Viridiplantae</taxon>
        <taxon>Chlorophyta</taxon>
        <taxon>Pyramimonadophyceae</taxon>
        <taxon>Pyramimonadales</taxon>
        <taxon>Pyramimonadaceae</taxon>
        <taxon>Cymbomonas</taxon>
    </lineage>
</organism>
<evidence type="ECO:0000313" key="3">
    <source>
        <dbReference type="EMBL" id="KAK3276442.1"/>
    </source>
</evidence>
<dbReference type="InterPro" id="IPR050910">
    <property type="entry name" value="JMJD6_ArgDemeth/LysHydrox"/>
</dbReference>
<dbReference type="Pfam" id="PF13621">
    <property type="entry name" value="Cupin_8"/>
    <property type="match status" value="1"/>
</dbReference>
<evidence type="ECO:0000256" key="1">
    <source>
        <dbReference type="ARBA" id="ARBA00006801"/>
    </source>
</evidence>
<dbReference type="InterPro" id="IPR041667">
    <property type="entry name" value="Cupin_8"/>
</dbReference>
<dbReference type="Proteomes" id="UP001190700">
    <property type="component" value="Unassembled WGS sequence"/>
</dbReference>
<comment type="similarity">
    <text evidence="1">Belongs to the JARID1 histone demethylase family.</text>
</comment>
<keyword evidence="4" id="KW-1185">Reference proteome</keyword>
<dbReference type="SMART" id="SM00558">
    <property type="entry name" value="JmjC"/>
    <property type="match status" value="1"/>
</dbReference>
<gene>
    <name evidence="3" type="ORF">CYMTET_15478</name>
</gene>
<protein>
    <recommendedName>
        <fullName evidence="2">JmjC domain-containing protein</fullName>
    </recommendedName>
</protein>
<feature type="non-terminal residue" evidence="3">
    <location>
        <position position="1"/>
    </location>
</feature>
<dbReference type="PANTHER" id="PTHR12480">
    <property type="entry name" value="ARGININE DEMETHYLASE AND LYSYL-HYDROXYLASE JMJD"/>
    <property type="match status" value="1"/>
</dbReference>
<dbReference type="EMBL" id="LGRX02006553">
    <property type="protein sequence ID" value="KAK3276442.1"/>
    <property type="molecule type" value="Genomic_DNA"/>
</dbReference>
<evidence type="ECO:0000313" key="4">
    <source>
        <dbReference type="Proteomes" id="UP001190700"/>
    </source>
</evidence>
<comment type="caution">
    <text evidence="3">The sequence shown here is derived from an EMBL/GenBank/DDBJ whole genome shotgun (WGS) entry which is preliminary data.</text>
</comment>
<dbReference type="AlphaFoldDB" id="A0AAE0GEA3"/>